<dbReference type="Proteomes" id="UP000539957">
    <property type="component" value="Unassembled WGS sequence"/>
</dbReference>
<organism evidence="1 2">
    <name type="scientific">Brevundimonas bullata</name>
    <dbReference type="NCBI Taxonomy" id="13160"/>
    <lineage>
        <taxon>Bacteria</taxon>
        <taxon>Pseudomonadati</taxon>
        <taxon>Pseudomonadota</taxon>
        <taxon>Alphaproteobacteria</taxon>
        <taxon>Caulobacterales</taxon>
        <taxon>Caulobacteraceae</taxon>
        <taxon>Brevundimonas</taxon>
    </lineage>
</organism>
<comment type="caution">
    <text evidence="1">The sequence shown here is derived from an EMBL/GenBank/DDBJ whole genome shotgun (WGS) entry which is preliminary data.</text>
</comment>
<reference evidence="1 2" key="1">
    <citation type="submission" date="2020-08" db="EMBL/GenBank/DDBJ databases">
        <title>Functional genomics of gut bacteria from endangered species of beetles.</title>
        <authorList>
            <person name="Carlos-Shanley C."/>
        </authorList>
    </citation>
    <scope>NUCLEOTIDE SEQUENCE [LARGE SCALE GENOMIC DNA]</scope>
    <source>
        <strain evidence="1 2">S00123</strain>
    </source>
</reference>
<proteinExistence type="predicted"/>
<dbReference type="AlphaFoldDB" id="A0A7W7IPU4"/>
<dbReference type="RefSeq" id="WP_184269633.1">
    <property type="nucleotide sequence ID" value="NZ_JACHKY010000003.1"/>
</dbReference>
<evidence type="ECO:0000313" key="2">
    <source>
        <dbReference type="Proteomes" id="UP000539957"/>
    </source>
</evidence>
<evidence type="ECO:0000313" key="1">
    <source>
        <dbReference type="EMBL" id="MBB4798277.1"/>
    </source>
</evidence>
<name>A0A7W7IPU4_9CAUL</name>
<sequence length="50" mass="6101">MLLGLALFVAFALLALVIARPRLEREMERRHFRNREKKRRRYYARKNAAE</sequence>
<keyword evidence="2" id="KW-1185">Reference proteome</keyword>
<accession>A0A7W7IPU4</accession>
<gene>
    <name evidence="1" type="ORF">HNP32_002021</name>
</gene>
<protein>
    <submittedName>
        <fullName evidence="1">Uncharacterized protein</fullName>
    </submittedName>
</protein>
<dbReference type="EMBL" id="JACHKY010000003">
    <property type="protein sequence ID" value="MBB4798277.1"/>
    <property type="molecule type" value="Genomic_DNA"/>
</dbReference>